<evidence type="ECO:0000313" key="1">
    <source>
        <dbReference type="EMBL" id="MXP77645.1"/>
    </source>
</evidence>
<proteinExistence type="predicted"/>
<evidence type="ECO:0000313" key="2">
    <source>
        <dbReference type="Proteomes" id="UP000460412"/>
    </source>
</evidence>
<keyword evidence="2" id="KW-1185">Reference proteome</keyword>
<reference evidence="1 2" key="1">
    <citation type="submission" date="2019-12" db="EMBL/GenBank/DDBJ databases">
        <title>Sporaefaciens musculi gen. nov., sp. nov., a novel bacterium isolated from the caecum of an obese mouse.</title>
        <authorList>
            <person name="Rasmussen T.S."/>
            <person name="Streidl T."/>
            <person name="Hitch T.C.A."/>
            <person name="Wortmann E."/>
            <person name="Deptula P."/>
            <person name="Hansen M."/>
            <person name="Nielsen D.S."/>
            <person name="Clavel T."/>
            <person name="Vogensen F.K."/>
        </authorList>
    </citation>
    <scope>NUCLEOTIDE SEQUENCE [LARGE SCALE GENOMIC DNA]</scope>
    <source>
        <strain evidence="1 2">WCA-9-b2</strain>
    </source>
</reference>
<comment type="caution">
    <text evidence="1">The sequence shown here is derived from an EMBL/GenBank/DDBJ whole genome shotgun (WGS) entry which is preliminary data.</text>
</comment>
<organism evidence="1 2">
    <name type="scientific">Sporofaciens musculi</name>
    <dbReference type="NCBI Taxonomy" id="2681861"/>
    <lineage>
        <taxon>Bacteria</taxon>
        <taxon>Bacillati</taxon>
        <taxon>Bacillota</taxon>
        <taxon>Clostridia</taxon>
        <taxon>Lachnospirales</taxon>
        <taxon>Lachnospiraceae</taxon>
        <taxon>Sporofaciens</taxon>
    </lineage>
</organism>
<dbReference type="AlphaFoldDB" id="A0A7X3MJZ3"/>
<dbReference type="SUPFAM" id="SSF52266">
    <property type="entry name" value="SGNH hydrolase"/>
    <property type="match status" value="1"/>
</dbReference>
<sequence length="320" mass="37579">MKAKLLIFSQLFTEQKVDKILTANTKKCTGIILGISHALCGINPEYLSGKWYNLAVGSEDIYYHKKVLEKCINAYPRIIQDLQYVILDLYDYTIFNYDVSLSTAIIKYWGNGGIMEDRHHYEQNINFVQDAEIEMEKSGYYVPVNDEYLLKIRDELFNKEVIYKELDNFFVKREFGVLGYKDYPLTPQINMSIEKFPFLPSNLYSIPSKRYKETIQENIYHFHQIINTVKGINPGIKVILLLMPRYIVLEEYHRIMLSSYKDEFEQAVKTVTDNNIFLWDFKSVEAISKNPHFYMDPAHLNYSGAIAFTCMLDEHIKKIV</sequence>
<name>A0A7X3MJZ3_9FIRM</name>
<accession>A0A7X3MJZ3</accession>
<evidence type="ECO:0008006" key="3">
    <source>
        <dbReference type="Google" id="ProtNLM"/>
    </source>
</evidence>
<dbReference type="RefSeq" id="WP_159753120.1">
    <property type="nucleotide sequence ID" value="NZ_WUQX01000001.1"/>
</dbReference>
<dbReference type="EMBL" id="WUQX01000001">
    <property type="protein sequence ID" value="MXP77645.1"/>
    <property type="molecule type" value="Genomic_DNA"/>
</dbReference>
<gene>
    <name evidence="1" type="ORF">GN277_20510</name>
</gene>
<dbReference type="Proteomes" id="UP000460412">
    <property type="component" value="Unassembled WGS sequence"/>
</dbReference>
<protein>
    <recommendedName>
        <fullName evidence="3">SGNH/GDSL hydrolase family protein</fullName>
    </recommendedName>
</protein>